<feature type="compositionally biased region" description="Polar residues" evidence="1">
    <location>
        <begin position="527"/>
        <end position="538"/>
    </location>
</feature>
<feature type="compositionally biased region" description="Basic residues" evidence="1">
    <location>
        <begin position="472"/>
        <end position="484"/>
    </location>
</feature>
<dbReference type="RefSeq" id="XP_001646145.1">
    <property type="nucleotide sequence ID" value="XM_001646095.1"/>
</dbReference>
<dbReference type="GO" id="GO:0030907">
    <property type="term" value="C:MBF transcription complex"/>
    <property type="evidence" value="ECO:0007669"/>
    <property type="project" value="TreeGrafter"/>
</dbReference>
<dbReference type="OMA" id="KHESSIT"/>
<dbReference type="PhylomeDB" id="A7THG3"/>
<sequence length="662" mass="75800">MDSECKKPVYPVSRLDIGSIQLSQSALDDYQRLVFLSMFAASDSNDVSIKNSSIVLPKLKGFKTRYTDYFLNFHKYMKIVNKMDLTAEPQIASFNKIGELHELHCYEYQFPNVKLSSSDLNNYNENSVHWLSSTLTTQQRYQLSIEDNKPSAFLKGTITELESDIVKQLKTNSEKQNTSSGLSTSTSLLNSCNFIIWSEKSGHVFFTGIWRLYQDIMRGLANASRCTSDDDIEQRADDKAVQQECKKEFDFVLNEAFEGKELCSIHLNLKKSRGRRAKKNVTSTEILGDFSQEIGSNYIDFPWSSVSPLLKHYLIEAFKKDLKKKGLLEENDNLENITLETLIQRVRGGYVKIQGTWLPMEISRMLCLRFCYPIRFLLVPIFGENFPKDCEVMYNTLKKNVKLENNEDSDASRIAMIEAALQKTAAGVTENKKQKQKQSQQTQSKSKVQIKSQSQPKSQDKQQTKSINQPQQRKKSNKVTKRRNSQQIPSSWKSSFPSSSKRAQSSQSATKKRSSIIPPLSNKPRSHSWSQSSTTFLSNDRKSKEVLPPISTILDSLIYQNYVYTSSLKKNNKQKDGFTILDKRENLDFKENEDIHRSSLSDSQLSPLQKSYTLYTKDRFLNNPRFTQLNESISNTSKYSALSDSHSNKIGLSLLDINKIQK</sequence>
<dbReference type="eggNOG" id="ENOG502S1IW">
    <property type="taxonomic scope" value="Eukaryota"/>
</dbReference>
<feature type="compositionally biased region" description="Low complexity" evidence="1">
    <location>
        <begin position="489"/>
        <end position="509"/>
    </location>
</feature>
<dbReference type="KEGG" id="vpo:Kpol_1039p37"/>
<dbReference type="SUPFAM" id="SSF54616">
    <property type="entry name" value="DNA-binding domain of Mlu1-box binding protein MBP1"/>
    <property type="match status" value="1"/>
</dbReference>
<dbReference type="InterPro" id="IPR036887">
    <property type="entry name" value="HTH_APSES_sf"/>
</dbReference>
<dbReference type="Gene3D" id="3.10.260.10">
    <property type="entry name" value="Transcription regulator HTH, APSES-type DNA-binding domain"/>
    <property type="match status" value="1"/>
</dbReference>
<dbReference type="InterPro" id="IPR051642">
    <property type="entry name" value="SWI6-like"/>
</dbReference>
<dbReference type="FunCoup" id="A7THG3">
    <property type="interactions" value="1099"/>
</dbReference>
<evidence type="ECO:0000313" key="4">
    <source>
        <dbReference type="Proteomes" id="UP000000267"/>
    </source>
</evidence>
<gene>
    <name evidence="3" type="ORF">Kpol_1039p37</name>
</gene>
<dbReference type="GO" id="GO:0033309">
    <property type="term" value="C:SBF transcription complex"/>
    <property type="evidence" value="ECO:0007669"/>
    <property type="project" value="TreeGrafter"/>
</dbReference>
<dbReference type="PROSITE" id="PS51299">
    <property type="entry name" value="HTH_APSES"/>
    <property type="match status" value="1"/>
</dbReference>
<dbReference type="PANTHER" id="PTHR43828:SF5">
    <property type="entry name" value="TRANSCRIPTIONAL REPRESSOR XBP1"/>
    <property type="match status" value="1"/>
</dbReference>
<evidence type="ECO:0000259" key="2">
    <source>
        <dbReference type="PROSITE" id="PS51299"/>
    </source>
</evidence>
<dbReference type="OrthoDB" id="5562739at2759"/>
<dbReference type="AlphaFoldDB" id="A7THG3"/>
<proteinExistence type="predicted"/>
<feature type="domain" description="HTH APSES-type" evidence="2">
    <location>
        <begin position="276"/>
        <end position="393"/>
    </location>
</feature>
<feature type="compositionally biased region" description="Low complexity" evidence="1">
    <location>
        <begin position="437"/>
        <end position="457"/>
    </location>
</feature>
<dbReference type="Proteomes" id="UP000000267">
    <property type="component" value="Unassembled WGS sequence"/>
</dbReference>
<dbReference type="GO" id="GO:0003677">
    <property type="term" value="F:DNA binding"/>
    <property type="evidence" value="ECO:0007669"/>
    <property type="project" value="InterPro"/>
</dbReference>
<organism evidence="4">
    <name type="scientific">Vanderwaltozyma polyspora (strain ATCC 22028 / DSM 70294 / BCRC 21397 / CBS 2163 / NBRC 10782 / NRRL Y-8283 / UCD 57-17)</name>
    <name type="common">Kluyveromyces polysporus</name>
    <dbReference type="NCBI Taxonomy" id="436907"/>
    <lineage>
        <taxon>Eukaryota</taxon>
        <taxon>Fungi</taxon>
        <taxon>Dikarya</taxon>
        <taxon>Ascomycota</taxon>
        <taxon>Saccharomycotina</taxon>
        <taxon>Saccharomycetes</taxon>
        <taxon>Saccharomycetales</taxon>
        <taxon>Saccharomycetaceae</taxon>
        <taxon>Vanderwaltozyma</taxon>
    </lineage>
</organism>
<reference evidence="3 4" key="1">
    <citation type="journal article" date="2007" name="Proc. Natl. Acad. Sci. U.S.A.">
        <title>Independent sorting-out of thousands of duplicated gene pairs in two yeast species descended from a whole-genome duplication.</title>
        <authorList>
            <person name="Scannell D.R."/>
            <person name="Frank A.C."/>
            <person name="Conant G.C."/>
            <person name="Byrne K.P."/>
            <person name="Woolfit M."/>
            <person name="Wolfe K.H."/>
        </authorList>
    </citation>
    <scope>NUCLEOTIDE SEQUENCE [LARGE SCALE GENOMIC DNA]</scope>
    <source>
        <strain evidence="4">ATCC 22028 / DSM 70294 / BCRC 21397 / CBS 2163 / NBRC 10782 / NRRL Y-8283 / UCD 57-17</strain>
    </source>
</reference>
<evidence type="ECO:0000313" key="3">
    <source>
        <dbReference type="EMBL" id="EDO18287.1"/>
    </source>
</evidence>
<dbReference type="GeneID" id="5546566"/>
<dbReference type="PANTHER" id="PTHR43828">
    <property type="entry name" value="ASPARAGINASE"/>
    <property type="match status" value="1"/>
</dbReference>
<protein>
    <recommendedName>
        <fullName evidence="2">HTH APSES-type domain-containing protein</fullName>
    </recommendedName>
</protein>
<name>A7THG3_VANPO</name>
<dbReference type="EMBL" id="DS480391">
    <property type="protein sequence ID" value="EDO18287.1"/>
    <property type="molecule type" value="Genomic_DNA"/>
</dbReference>
<evidence type="ECO:0000256" key="1">
    <source>
        <dbReference type="SAM" id="MobiDB-lite"/>
    </source>
</evidence>
<keyword evidence="4" id="KW-1185">Reference proteome</keyword>
<dbReference type="InParanoid" id="A7THG3"/>
<dbReference type="HOGENOM" id="CLU_380900_0_0_1"/>
<dbReference type="InterPro" id="IPR003163">
    <property type="entry name" value="Tscrpt_reg_HTH_APSES-type"/>
</dbReference>
<accession>A7THG3</accession>
<dbReference type="GO" id="GO:0000981">
    <property type="term" value="F:DNA-binding transcription factor activity, RNA polymerase II-specific"/>
    <property type="evidence" value="ECO:0007669"/>
    <property type="project" value="UniProtKB-ARBA"/>
</dbReference>
<feature type="region of interest" description="Disordered" evidence="1">
    <location>
        <begin position="427"/>
        <end position="542"/>
    </location>
</feature>